<name>A0ABD2ZRG0_9GENT</name>
<evidence type="ECO:0000256" key="1">
    <source>
        <dbReference type="SAM" id="MobiDB-lite"/>
    </source>
</evidence>
<proteinExistence type="predicted"/>
<organism evidence="2 3">
    <name type="scientific">Cinchona calisaya</name>
    <dbReference type="NCBI Taxonomy" id="153742"/>
    <lineage>
        <taxon>Eukaryota</taxon>
        <taxon>Viridiplantae</taxon>
        <taxon>Streptophyta</taxon>
        <taxon>Embryophyta</taxon>
        <taxon>Tracheophyta</taxon>
        <taxon>Spermatophyta</taxon>
        <taxon>Magnoliopsida</taxon>
        <taxon>eudicotyledons</taxon>
        <taxon>Gunneridae</taxon>
        <taxon>Pentapetalae</taxon>
        <taxon>asterids</taxon>
        <taxon>lamiids</taxon>
        <taxon>Gentianales</taxon>
        <taxon>Rubiaceae</taxon>
        <taxon>Cinchonoideae</taxon>
        <taxon>Cinchoneae</taxon>
        <taxon>Cinchona</taxon>
    </lineage>
</organism>
<comment type="caution">
    <text evidence="2">The sequence shown here is derived from an EMBL/GenBank/DDBJ whole genome shotgun (WGS) entry which is preliminary data.</text>
</comment>
<feature type="compositionally biased region" description="Basic and acidic residues" evidence="1">
    <location>
        <begin position="29"/>
        <end position="43"/>
    </location>
</feature>
<dbReference type="PANTHER" id="PTHR33647">
    <property type="entry name" value="OS01G0793900 PROTEIN"/>
    <property type="match status" value="1"/>
</dbReference>
<feature type="region of interest" description="Disordered" evidence="1">
    <location>
        <begin position="101"/>
        <end position="124"/>
    </location>
</feature>
<dbReference type="Proteomes" id="UP001630127">
    <property type="component" value="Unassembled WGS sequence"/>
</dbReference>
<accession>A0ABD2ZRG0</accession>
<evidence type="ECO:0000313" key="3">
    <source>
        <dbReference type="Proteomes" id="UP001630127"/>
    </source>
</evidence>
<keyword evidence="3" id="KW-1185">Reference proteome</keyword>
<evidence type="ECO:0000313" key="2">
    <source>
        <dbReference type="EMBL" id="KAL3522005.1"/>
    </source>
</evidence>
<protein>
    <submittedName>
        <fullName evidence="2">Uncharacterized protein</fullName>
    </submittedName>
</protein>
<gene>
    <name evidence="2" type="ORF">ACH5RR_014839</name>
</gene>
<dbReference type="AlphaFoldDB" id="A0ABD2ZRG0"/>
<dbReference type="PANTHER" id="PTHR33647:SF5">
    <property type="entry name" value="OS01G0793900 PROTEIN"/>
    <property type="match status" value="1"/>
</dbReference>
<feature type="compositionally biased region" description="Low complexity" evidence="1">
    <location>
        <begin position="47"/>
        <end position="60"/>
    </location>
</feature>
<dbReference type="EMBL" id="JBJUIK010000007">
    <property type="protein sequence ID" value="KAL3522005.1"/>
    <property type="molecule type" value="Genomic_DNA"/>
</dbReference>
<feature type="region of interest" description="Disordered" evidence="1">
    <location>
        <begin position="29"/>
        <end position="64"/>
    </location>
</feature>
<reference evidence="2 3" key="1">
    <citation type="submission" date="2024-11" db="EMBL/GenBank/DDBJ databases">
        <title>A near-complete genome assembly of Cinchona calisaya.</title>
        <authorList>
            <person name="Lian D.C."/>
            <person name="Zhao X.W."/>
            <person name="Wei L."/>
        </authorList>
    </citation>
    <scope>NUCLEOTIDE SEQUENCE [LARGE SCALE GENOMIC DNA]</scope>
    <source>
        <tissue evidence="2">Nenye</tissue>
    </source>
</reference>
<sequence length="124" mass="14343">MGNCLKLRRRDESSDDGWENCSFVTPKENHVPEKQSLLDDNNRDFFSSSSSSSSTTTTSSNGREIKIKITKKQLEKLLGEVDVHEMSVDQVLSRLINHHYQHSDDIQQDQRSWRPRLQSIPEIN</sequence>